<proteinExistence type="predicted"/>
<dbReference type="Pfam" id="PF22115">
    <property type="entry name" value="T6SS_Tse3_cat"/>
    <property type="match status" value="1"/>
</dbReference>
<dbReference type="Pfam" id="PF22120">
    <property type="entry name" value="T6SS_Tse3_N"/>
    <property type="match status" value="1"/>
</dbReference>
<feature type="compositionally biased region" description="Basic and acidic residues" evidence="1">
    <location>
        <begin position="161"/>
        <end position="171"/>
    </location>
</feature>
<evidence type="ECO:0000313" key="4">
    <source>
        <dbReference type="EMBL" id="MDC0711740.1"/>
    </source>
</evidence>
<evidence type="ECO:0000256" key="1">
    <source>
        <dbReference type="SAM" id="MobiDB-lite"/>
    </source>
</evidence>
<evidence type="ECO:0000313" key="5">
    <source>
        <dbReference type="Proteomes" id="UP001221838"/>
    </source>
</evidence>
<feature type="domain" description="Peptidoglycan muramidase Tse3 catalytic" evidence="2">
    <location>
        <begin position="151"/>
        <end position="336"/>
    </location>
</feature>
<protein>
    <submittedName>
        <fullName evidence="4">Uncharacterized protein</fullName>
    </submittedName>
</protein>
<dbReference type="RefSeq" id="WP_272141731.1">
    <property type="nucleotide sequence ID" value="NZ_JAQNDM010000002.1"/>
</dbReference>
<accession>A0ABT5DEZ1</accession>
<gene>
    <name evidence="4" type="ORF">POL68_24945</name>
</gene>
<dbReference type="EMBL" id="JAQNDM010000002">
    <property type="protein sequence ID" value="MDC0711740.1"/>
    <property type="molecule type" value="Genomic_DNA"/>
</dbReference>
<comment type="caution">
    <text evidence="4">The sequence shown here is derived from an EMBL/GenBank/DDBJ whole genome shotgun (WGS) entry which is preliminary data.</text>
</comment>
<evidence type="ECO:0000259" key="3">
    <source>
        <dbReference type="Pfam" id="PF22120"/>
    </source>
</evidence>
<dbReference type="InterPro" id="IPR054356">
    <property type="entry name" value="Tse3_N"/>
</dbReference>
<organism evidence="4 5">
    <name type="scientific">Stigmatella ashevillensis</name>
    <dbReference type="NCBI Taxonomy" id="2995309"/>
    <lineage>
        <taxon>Bacteria</taxon>
        <taxon>Pseudomonadati</taxon>
        <taxon>Myxococcota</taxon>
        <taxon>Myxococcia</taxon>
        <taxon>Myxococcales</taxon>
        <taxon>Cystobacterineae</taxon>
        <taxon>Archangiaceae</taxon>
        <taxon>Stigmatella</taxon>
    </lineage>
</organism>
<keyword evidence="5" id="KW-1185">Reference proteome</keyword>
<evidence type="ECO:0000259" key="2">
    <source>
        <dbReference type="Pfam" id="PF22115"/>
    </source>
</evidence>
<feature type="domain" description="Peptidoglycan muramidase Tse3 N-terminal" evidence="3">
    <location>
        <begin position="4"/>
        <end position="91"/>
    </location>
</feature>
<name>A0ABT5DEZ1_9BACT</name>
<feature type="region of interest" description="Disordered" evidence="1">
    <location>
        <begin position="146"/>
        <end position="171"/>
    </location>
</feature>
<reference evidence="4 5" key="1">
    <citation type="submission" date="2022-11" db="EMBL/GenBank/DDBJ databases">
        <title>Minimal conservation of predation-associated metabolite biosynthetic gene clusters underscores biosynthetic potential of Myxococcota including descriptions for ten novel species: Archangium lansinium sp. nov., Myxococcus landrumus sp. nov., Nannocystis bai.</title>
        <authorList>
            <person name="Ahearne A."/>
            <person name="Stevens C."/>
            <person name="Dowd S."/>
        </authorList>
    </citation>
    <scope>NUCLEOTIDE SEQUENCE [LARGE SCALE GENOMIC DNA]</scope>
    <source>
        <strain evidence="4 5">NCWAL01</strain>
    </source>
</reference>
<dbReference type="InterPro" id="IPR054338">
    <property type="entry name" value="Tse3_cat"/>
</dbReference>
<dbReference type="Proteomes" id="UP001221838">
    <property type="component" value="Unassembled WGS sequence"/>
</dbReference>
<sequence>MPSVAQQVEAKLSCHLSEALVTPLEQREVVSLLRRDLHLSATLGELNQRGALKVLVHRVEAPESRRALMDLLASRADTAQADVIRDELARVDLSQAERPLYKDAGAPGPLLAEELWQVRFNLLRLGVPAHGQRFDEGPYRRVIPHDASEPFTGQGATGIRPDSRTVPRSDKWSRWRQVPARPALTPGPSGDWATALSKLGAKDRILQARLVLRRPLTTLMPTVWGPLPPSRAELLTVAARQYGQEPTFVGALLLAGQRAQSAQEEARHYALATGGEPHAVLGLGQLPVSAATRNGLLSEVLSAEALHHASPLHLARLLTDDALNLMAAAKYLRIVAEARPPGARFDPQHADHLRTLAFEYTGRAREGLQTAWGDFVYEAYLDVKATRVFP</sequence>